<keyword evidence="2" id="KW-1185">Reference proteome</keyword>
<evidence type="ECO:0000313" key="1">
    <source>
        <dbReference type="EMBL" id="CDY41521.1"/>
    </source>
</evidence>
<organism evidence="1 2">
    <name type="scientific">Brassica napus</name>
    <name type="common">Rape</name>
    <dbReference type="NCBI Taxonomy" id="3708"/>
    <lineage>
        <taxon>Eukaryota</taxon>
        <taxon>Viridiplantae</taxon>
        <taxon>Streptophyta</taxon>
        <taxon>Embryophyta</taxon>
        <taxon>Tracheophyta</taxon>
        <taxon>Spermatophyta</taxon>
        <taxon>Magnoliopsida</taxon>
        <taxon>eudicotyledons</taxon>
        <taxon>Gunneridae</taxon>
        <taxon>Pentapetalae</taxon>
        <taxon>rosids</taxon>
        <taxon>malvids</taxon>
        <taxon>Brassicales</taxon>
        <taxon>Brassicaceae</taxon>
        <taxon>Brassiceae</taxon>
        <taxon>Brassica</taxon>
    </lineage>
</organism>
<sequence length="21" mass="2644">MFKPIVCKDFKYRRLFKLPVD</sequence>
<dbReference type="EMBL" id="LK032499">
    <property type="protein sequence ID" value="CDY41521.1"/>
    <property type="molecule type" value="Genomic_DNA"/>
</dbReference>
<dbReference type="Proteomes" id="UP000028999">
    <property type="component" value="Unassembled WGS sequence"/>
</dbReference>
<dbReference type="PaxDb" id="3708-A0A078HV14"/>
<dbReference type="Gramene" id="CDY41521">
    <property type="protein sequence ID" value="CDY41521"/>
    <property type="gene ID" value="GSBRNA2T00073142001"/>
</dbReference>
<protein>
    <submittedName>
        <fullName evidence="1">BnaA06g22740D protein</fullName>
    </submittedName>
</protein>
<accession>A0A078HV14</accession>
<reference evidence="1 2" key="1">
    <citation type="journal article" date="2014" name="Science">
        <title>Plant genetics. Early allopolyploid evolution in the post-Neolithic Brassica napus oilseed genome.</title>
        <authorList>
            <person name="Chalhoub B."/>
            <person name="Denoeud F."/>
            <person name="Liu S."/>
            <person name="Parkin I.A."/>
            <person name="Tang H."/>
            <person name="Wang X."/>
            <person name="Chiquet J."/>
            <person name="Belcram H."/>
            <person name="Tong C."/>
            <person name="Samans B."/>
            <person name="Correa M."/>
            <person name="Da Silva C."/>
            <person name="Just J."/>
            <person name="Falentin C."/>
            <person name="Koh C.S."/>
            <person name="Le Clainche I."/>
            <person name="Bernard M."/>
            <person name="Bento P."/>
            <person name="Noel B."/>
            <person name="Labadie K."/>
            <person name="Alberti A."/>
            <person name="Charles M."/>
            <person name="Arnaud D."/>
            <person name="Guo H."/>
            <person name="Daviaud C."/>
            <person name="Alamery S."/>
            <person name="Jabbari K."/>
            <person name="Zhao M."/>
            <person name="Edger P.P."/>
            <person name="Chelaifa H."/>
            <person name="Tack D."/>
            <person name="Lassalle G."/>
            <person name="Mestiri I."/>
            <person name="Schnel N."/>
            <person name="Le Paslier M.C."/>
            <person name="Fan G."/>
            <person name="Renault V."/>
            <person name="Bayer P.E."/>
            <person name="Golicz A.A."/>
            <person name="Manoli S."/>
            <person name="Lee T.H."/>
            <person name="Thi V.H."/>
            <person name="Chalabi S."/>
            <person name="Hu Q."/>
            <person name="Fan C."/>
            <person name="Tollenaere R."/>
            <person name="Lu Y."/>
            <person name="Battail C."/>
            <person name="Shen J."/>
            <person name="Sidebottom C.H."/>
            <person name="Wang X."/>
            <person name="Canaguier A."/>
            <person name="Chauveau A."/>
            <person name="Berard A."/>
            <person name="Deniot G."/>
            <person name="Guan M."/>
            <person name="Liu Z."/>
            <person name="Sun F."/>
            <person name="Lim Y.P."/>
            <person name="Lyons E."/>
            <person name="Town C.D."/>
            <person name="Bancroft I."/>
            <person name="Wang X."/>
            <person name="Meng J."/>
            <person name="Ma J."/>
            <person name="Pires J.C."/>
            <person name="King G.J."/>
            <person name="Brunel D."/>
            <person name="Delourme R."/>
            <person name="Renard M."/>
            <person name="Aury J.M."/>
            <person name="Adams K.L."/>
            <person name="Batley J."/>
            <person name="Snowdon R.J."/>
            <person name="Tost J."/>
            <person name="Edwards D."/>
            <person name="Zhou Y."/>
            <person name="Hua W."/>
            <person name="Sharpe A.G."/>
            <person name="Paterson A.H."/>
            <person name="Guan C."/>
            <person name="Wincker P."/>
        </authorList>
    </citation>
    <scope>NUCLEOTIDE SEQUENCE [LARGE SCALE GENOMIC DNA]</scope>
    <source>
        <strain evidence="2">cv. Darmor-bzh</strain>
    </source>
</reference>
<evidence type="ECO:0000313" key="2">
    <source>
        <dbReference type="Proteomes" id="UP000028999"/>
    </source>
</evidence>
<dbReference type="AlphaFoldDB" id="A0A078HV14"/>
<name>A0A078HV14_BRANA</name>
<proteinExistence type="predicted"/>
<gene>
    <name evidence="1" type="primary">BnaA06g22740D</name>
    <name evidence="1" type="ORF">GSBRNA2T00073142001</name>
</gene>